<name>A0A8S4BG48_9TELE</name>
<organism evidence="2 3">
    <name type="scientific">Menidia menidia</name>
    <name type="common">Atlantic silverside</name>
    <dbReference type="NCBI Taxonomy" id="238744"/>
    <lineage>
        <taxon>Eukaryota</taxon>
        <taxon>Metazoa</taxon>
        <taxon>Chordata</taxon>
        <taxon>Craniata</taxon>
        <taxon>Vertebrata</taxon>
        <taxon>Euteleostomi</taxon>
        <taxon>Actinopterygii</taxon>
        <taxon>Neopterygii</taxon>
        <taxon>Teleostei</taxon>
        <taxon>Neoteleostei</taxon>
        <taxon>Acanthomorphata</taxon>
        <taxon>Ovalentaria</taxon>
        <taxon>Atherinomorphae</taxon>
        <taxon>Atheriniformes</taxon>
        <taxon>Atherinopsidae</taxon>
        <taxon>Menidiinae</taxon>
        <taxon>Menidia</taxon>
    </lineage>
</organism>
<sequence>MWTAGIKRGSERLRNGRQKRESCTPTDSELCCPQTRANIRGDAMFERLKSEDYHGTRVNVGTRQRGPPAPQELALLLQLLSFDESLTRMQQETVHVYCHLSWLERSNGAAKTKLKASCSAKQIASGDGSEDAGSAYHRISITGETDSTAGQEPVPVCIRYDRRVGERVEFCVTTRRDEDGDYSGALIGQAAAVRMDPALLRERELFKKRALSTPAVEKRQAASESHKKKKPKLDKESSSGSKHTTGEAGCDRISWKIACILGQCDKG</sequence>
<keyword evidence="3" id="KW-1185">Reference proteome</keyword>
<evidence type="ECO:0000313" key="2">
    <source>
        <dbReference type="EMBL" id="CAG5938813.1"/>
    </source>
</evidence>
<dbReference type="OrthoDB" id="10068975at2759"/>
<evidence type="ECO:0000256" key="1">
    <source>
        <dbReference type="SAM" id="MobiDB-lite"/>
    </source>
</evidence>
<dbReference type="EMBL" id="CAJRST010016668">
    <property type="protein sequence ID" value="CAG5938813.1"/>
    <property type="molecule type" value="Genomic_DNA"/>
</dbReference>
<protein>
    <submittedName>
        <fullName evidence="2">(Atlantic silverside) hypothetical protein</fullName>
    </submittedName>
</protein>
<dbReference type="Proteomes" id="UP000677803">
    <property type="component" value="Unassembled WGS sequence"/>
</dbReference>
<feature type="region of interest" description="Disordered" evidence="1">
    <location>
        <begin position="1"/>
        <end position="27"/>
    </location>
</feature>
<accession>A0A8S4BG48</accession>
<proteinExistence type="predicted"/>
<comment type="caution">
    <text evidence="2">The sequence shown here is derived from an EMBL/GenBank/DDBJ whole genome shotgun (WGS) entry which is preliminary data.</text>
</comment>
<feature type="compositionally biased region" description="Basic and acidic residues" evidence="1">
    <location>
        <begin position="8"/>
        <end position="22"/>
    </location>
</feature>
<dbReference type="AlphaFoldDB" id="A0A8S4BG48"/>
<reference evidence="2" key="1">
    <citation type="submission" date="2021-05" db="EMBL/GenBank/DDBJ databases">
        <authorList>
            <person name="Tigano A."/>
        </authorList>
    </citation>
    <scope>NUCLEOTIDE SEQUENCE</scope>
</reference>
<feature type="compositionally biased region" description="Basic and acidic residues" evidence="1">
    <location>
        <begin position="216"/>
        <end position="225"/>
    </location>
</feature>
<evidence type="ECO:0000313" key="3">
    <source>
        <dbReference type="Proteomes" id="UP000677803"/>
    </source>
</evidence>
<feature type="region of interest" description="Disordered" evidence="1">
    <location>
        <begin position="211"/>
        <end position="247"/>
    </location>
</feature>
<gene>
    <name evidence="2" type="ORF">MMEN_LOCUS13761</name>
</gene>